<proteinExistence type="predicted"/>
<gene>
    <name evidence="2" type="ORF">W97_08427</name>
</gene>
<dbReference type="HOGENOM" id="CLU_672713_0_0_1"/>
<keyword evidence="3" id="KW-1185">Reference proteome</keyword>
<sequence length="409" mass="46833">MEASDLAVTMADSRKRVEFFCNEPRWVHAVFLRPGDTRKEVIRACSHVYSPAADQELVFEHESGEPVEPSYDNLAHLAIIRVRVVRRREPPAERPEPQYNDGDVFLHDEYVINMIVPPTDRTESPLMTPKMGSALQRIKDLWGCAPHNALPDDVLSPQVWTAELLCMTVKLAEVTAGNFTMARGPLRDAYNERQQAGYTEVTPELSIADVQKAINLIFTEKNTIDVPRQLSVTRDDAAELFDELSYNDSENMISWQVAMQGNWKCSLQSFGELPGQVAPAGYVPCLPQTIRPRFSPSYTMAGRLTDMAKIDEPDDRGLVAMFDWTPRFTHTLAILSRLLKGYHAYAVLRLERTVQRRQDERHRKPWMRHRVRELMADDIEELMKELCAEADDPDDGFLERPRRSQSSYQ</sequence>
<reference evidence="3" key="1">
    <citation type="submission" date="2012-06" db="EMBL/GenBank/DDBJ databases">
        <title>The genome sequence of Coniosporium apollinis CBS 100218.</title>
        <authorList>
            <consortium name="The Broad Institute Genome Sequencing Platform"/>
            <person name="Cuomo C."/>
            <person name="Gorbushina A."/>
            <person name="Noack S."/>
            <person name="Walker B."/>
            <person name="Young S.K."/>
            <person name="Zeng Q."/>
            <person name="Gargeya S."/>
            <person name="Fitzgerald M."/>
            <person name="Haas B."/>
            <person name="Abouelleil A."/>
            <person name="Alvarado L."/>
            <person name="Arachchi H.M."/>
            <person name="Berlin A.M."/>
            <person name="Chapman S.B."/>
            <person name="Goldberg J."/>
            <person name="Griggs A."/>
            <person name="Gujja S."/>
            <person name="Hansen M."/>
            <person name="Howarth C."/>
            <person name="Imamovic A."/>
            <person name="Larimer J."/>
            <person name="McCowan C."/>
            <person name="Montmayeur A."/>
            <person name="Murphy C."/>
            <person name="Neiman D."/>
            <person name="Pearson M."/>
            <person name="Priest M."/>
            <person name="Roberts A."/>
            <person name="Saif S."/>
            <person name="Shea T."/>
            <person name="Sisk P."/>
            <person name="Sykes S."/>
            <person name="Wortman J."/>
            <person name="Nusbaum C."/>
            <person name="Birren B."/>
        </authorList>
    </citation>
    <scope>NUCLEOTIDE SEQUENCE [LARGE SCALE GENOMIC DNA]</scope>
    <source>
        <strain evidence="3">CBS 100218</strain>
    </source>
</reference>
<dbReference type="EMBL" id="JH767610">
    <property type="protein sequence ID" value="EON69267.1"/>
    <property type="molecule type" value="Genomic_DNA"/>
</dbReference>
<name>R7Z517_CONA1</name>
<dbReference type="Proteomes" id="UP000016924">
    <property type="component" value="Unassembled WGS sequence"/>
</dbReference>
<protein>
    <submittedName>
        <fullName evidence="2">Uncharacterized protein</fullName>
    </submittedName>
</protein>
<evidence type="ECO:0000313" key="2">
    <source>
        <dbReference type="EMBL" id="EON69267.1"/>
    </source>
</evidence>
<dbReference type="AlphaFoldDB" id="R7Z517"/>
<accession>R7Z517</accession>
<dbReference type="RefSeq" id="XP_007784584.1">
    <property type="nucleotide sequence ID" value="XM_007786394.1"/>
</dbReference>
<evidence type="ECO:0000256" key="1">
    <source>
        <dbReference type="SAM" id="MobiDB-lite"/>
    </source>
</evidence>
<evidence type="ECO:0000313" key="3">
    <source>
        <dbReference type="Proteomes" id="UP000016924"/>
    </source>
</evidence>
<dbReference type="GeneID" id="19905738"/>
<organism evidence="2 3">
    <name type="scientific">Coniosporium apollinis (strain CBS 100218)</name>
    <name type="common">Rock-inhabiting black yeast</name>
    <dbReference type="NCBI Taxonomy" id="1168221"/>
    <lineage>
        <taxon>Eukaryota</taxon>
        <taxon>Fungi</taxon>
        <taxon>Dikarya</taxon>
        <taxon>Ascomycota</taxon>
        <taxon>Pezizomycotina</taxon>
        <taxon>Dothideomycetes</taxon>
        <taxon>Dothideomycetes incertae sedis</taxon>
        <taxon>Coniosporium</taxon>
    </lineage>
</organism>
<dbReference type="OrthoDB" id="10305058at2759"/>
<feature type="region of interest" description="Disordered" evidence="1">
    <location>
        <begin position="390"/>
        <end position="409"/>
    </location>
</feature>